<dbReference type="InterPro" id="IPR005135">
    <property type="entry name" value="Endo/exonuclease/phosphatase"/>
</dbReference>
<dbReference type="Gene3D" id="3.60.10.10">
    <property type="entry name" value="Endonuclease/exonuclease/phosphatase"/>
    <property type="match status" value="1"/>
</dbReference>
<dbReference type="Proteomes" id="UP000635996">
    <property type="component" value="Unassembled WGS sequence"/>
</dbReference>
<dbReference type="EMBL" id="JAATEL010000040">
    <property type="protein sequence ID" value="NJP17378.1"/>
    <property type="molecule type" value="Genomic_DNA"/>
</dbReference>
<comment type="caution">
    <text evidence="3">The sequence shown here is derived from an EMBL/GenBank/DDBJ whole genome shotgun (WGS) entry which is preliminary data.</text>
</comment>
<evidence type="ECO:0000256" key="1">
    <source>
        <dbReference type="SAM" id="SignalP"/>
    </source>
</evidence>
<dbReference type="GO" id="GO:0016787">
    <property type="term" value="F:hydrolase activity"/>
    <property type="evidence" value="ECO:0007669"/>
    <property type="project" value="UniProtKB-KW"/>
</dbReference>
<name>A0ABX0Z289_STRTL</name>
<keyword evidence="3" id="KW-0378">Hydrolase</keyword>
<dbReference type="PANTHER" id="PTHR14859:SF15">
    <property type="entry name" value="ENDONUCLEASE_EXONUCLEASE_PHOSPHATASE DOMAIN-CONTAINING PROTEIN"/>
    <property type="match status" value="1"/>
</dbReference>
<dbReference type="PROSITE" id="PS51318">
    <property type="entry name" value="TAT"/>
    <property type="match status" value="1"/>
</dbReference>
<keyword evidence="4" id="KW-1185">Reference proteome</keyword>
<evidence type="ECO:0000313" key="3">
    <source>
        <dbReference type="EMBL" id="NJP17378.1"/>
    </source>
</evidence>
<dbReference type="PANTHER" id="PTHR14859">
    <property type="entry name" value="CALCOFLUOR WHITE HYPERSENSITIVE PROTEIN PRECURSOR"/>
    <property type="match status" value="1"/>
</dbReference>
<evidence type="ECO:0000313" key="4">
    <source>
        <dbReference type="Proteomes" id="UP000635996"/>
    </source>
</evidence>
<feature type="chain" id="PRO_5045302969" evidence="1">
    <location>
        <begin position="33"/>
        <end position="295"/>
    </location>
</feature>
<dbReference type="InterPro" id="IPR036691">
    <property type="entry name" value="Endo/exonu/phosph_ase_sf"/>
</dbReference>
<proteinExistence type="predicted"/>
<evidence type="ECO:0000259" key="2">
    <source>
        <dbReference type="Pfam" id="PF03372"/>
    </source>
</evidence>
<keyword evidence="1" id="KW-0732">Signal</keyword>
<dbReference type="InterPro" id="IPR051916">
    <property type="entry name" value="GPI-anchor_lipid_remodeler"/>
</dbReference>
<feature type="domain" description="Endonuclease/exonuclease/phosphatase" evidence="2">
    <location>
        <begin position="52"/>
        <end position="281"/>
    </location>
</feature>
<sequence>MTRRTSRSVFRAVAAGVLAAAAALGAVRPAVAQDGSPAGGPAGAPAVPLRVATYNIRAGAGEDGVFDLDRTARAIRSLDADVVGLQEVDAHWAERSGFADEARELAARLHMRYFFAPIYDLPPDAGHTERRQFGVAVLSRLPVLGAENHEITRLSTQEPDPVPAPAPGFAEVTVRARGTVVHVYSTHLDYRSDPSVRRAQVDDMLGVLAADRGPKVLLGDFNAEPGAPELAKLWGPLADAAPKAGPTYPASAPVTRIDVVAVSPDVRVASARVADVTASDHRPVVADLRLRHRAG</sequence>
<dbReference type="SUPFAM" id="SSF56219">
    <property type="entry name" value="DNase I-like"/>
    <property type="match status" value="1"/>
</dbReference>
<dbReference type="Pfam" id="PF03372">
    <property type="entry name" value="Exo_endo_phos"/>
    <property type="match status" value="1"/>
</dbReference>
<organism evidence="3 4">
    <name type="scientific">Streptomyces thermoviolaceus subsp. thermoviolaceus</name>
    <dbReference type="NCBI Taxonomy" id="66860"/>
    <lineage>
        <taxon>Bacteria</taxon>
        <taxon>Bacillati</taxon>
        <taxon>Actinomycetota</taxon>
        <taxon>Actinomycetes</taxon>
        <taxon>Kitasatosporales</taxon>
        <taxon>Streptomycetaceae</taxon>
        <taxon>Streptomyces</taxon>
    </lineage>
</organism>
<gene>
    <name evidence="3" type="ORF">HCJ95_24665</name>
</gene>
<dbReference type="InterPro" id="IPR006311">
    <property type="entry name" value="TAT_signal"/>
</dbReference>
<feature type="signal peptide" evidence="1">
    <location>
        <begin position="1"/>
        <end position="32"/>
    </location>
</feature>
<protein>
    <submittedName>
        <fullName evidence="3">Metal-dependent hydrolase</fullName>
    </submittedName>
</protein>
<accession>A0ABX0Z289</accession>
<reference evidence="3 4" key="1">
    <citation type="submission" date="2020-03" db="EMBL/GenBank/DDBJ databases">
        <title>WGS of actinomycetes isolated from Thailand.</title>
        <authorList>
            <person name="Thawai C."/>
        </authorList>
    </citation>
    <scope>NUCLEOTIDE SEQUENCE [LARGE SCALE GENOMIC DNA]</scope>
    <source>
        <strain evidence="3 4">NBRC 13905</strain>
    </source>
</reference>
<dbReference type="RefSeq" id="WP_168132423.1">
    <property type="nucleotide sequence ID" value="NZ_BMVZ01000001.1"/>
</dbReference>